<evidence type="ECO:0000313" key="1">
    <source>
        <dbReference type="EMBL" id="EGY34337.1"/>
    </source>
</evidence>
<comment type="caution">
    <text evidence="1">The sequence shown here is derived from an EMBL/GenBank/DDBJ whole genome shotgun (WGS) entry which is preliminary data.</text>
</comment>
<accession>G4A7D3</accession>
<dbReference type="Proteomes" id="UP000005508">
    <property type="component" value="Unassembled WGS sequence"/>
</dbReference>
<dbReference type="EMBL" id="AEJM01000016">
    <property type="protein sequence ID" value="EGY34337.1"/>
    <property type="molecule type" value="Genomic_DNA"/>
</dbReference>
<gene>
    <name evidence="1" type="ORF">SC1083_0729</name>
</gene>
<protein>
    <submittedName>
        <fullName evidence="1">Uncharacterized protein</fullName>
    </submittedName>
</protein>
<reference evidence="1 2" key="1">
    <citation type="submission" date="2010-10" db="EMBL/GenBank/DDBJ databases">
        <authorList>
            <person name="Chen C."/>
            <person name="Kittichotirat W."/>
            <person name="Asikainen S."/>
            <person name="Bumgarner R."/>
        </authorList>
    </citation>
    <scope>NUCLEOTIDE SEQUENCE [LARGE SCALE GENOMIC DNA]</scope>
    <source>
        <strain evidence="1 2">SC1083</strain>
    </source>
</reference>
<dbReference type="RefSeq" id="WP_005556660.1">
    <property type="nucleotide sequence ID" value="NZ_AEJM01000016.1"/>
</dbReference>
<evidence type="ECO:0000313" key="2">
    <source>
        <dbReference type="Proteomes" id="UP000005508"/>
    </source>
</evidence>
<proteinExistence type="predicted"/>
<name>G4A7D3_AGGAC</name>
<sequence>MSITTQETYRKEGYLPQKVMLSEEVVFFTKIDNGEIKVKSNDEVLANLKKITG</sequence>
<organism evidence="1 2">
    <name type="scientific">Aggregatibacter actinomycetemcomitans serotype e str. SC1083</name>
    <dbReference type="NCBI Taxonomy" id="907488"/>
    <lineage>
        <taxon>Bacteria</taxon>
        <taxon>Pseudomonadati</taxon>
        <taxon>Pseudomonadota</taxon>
        <taxon>Gammaproteobacteria</taxon>
        <taxon>Pasteurellales</taxon>
        <taxon>Pasteurellaceae</taxon>
        <taxon>Aggregatibacter</taxon>
    </lineage>
</organism>
<dbReference type="AlphaFoldDB" id="G4A7D3"/>
<dbReference type="PATRIC" id="fig|907488.3.peg.712"/>